<gene>
    <name evidence="5" type="primary">scpB</name>
    <name evidence="6" type="ORF">DES36_11341</name>
</gene>
<organism evidence="6 7">
    <name type="scientific">Alkalibaculum bacchi</name>
    <dbReference type="NCBI Taxonomy" id="645887"/>
    <lineage>
        <taxon>Bacteria</taxon>
        <taxon>Bacillati</taxon>
        <taxon>Bacillota</taxon>
        <taxon>Clostridia</taxon>
        <taxon>Eubacteriales</taxon>
        <taxon>Eubacteriaceae</taxon>
        <taxon>Alkalibaculum</taxon>
    </lineage>
</organism>
<comment type="similarity">
    <text evidence="5">Belongs to the ScpB family.</text>
</comment>
<dbReference type="OrthoDB" id="9806226at2"/>
<dbReference type="InterPro" id="IPR036390">
    <property type="entry name" value="WH_DNA-bd_sf"/>
</dbReference>
<evidence type="ECO:0000256" key="4">
    <source>
        <dbReference type="ARBA" id="ARBA00023306"/>
    </source>
</evidence>
<comment type="subcellular location">
    <subcellularLocation>
        <location evidence="5">Cytoplasm</location>
    </subcellularLocation>
    <text evidence="5">Associated with two foci at the outer edges of the nucleoid region in young cells, and at four foci within both cell halves in older cells.</text>
</comment>
<dbReference type="PANTHER" id="PTHR34298:SF2">
    <property type="entry name" value="SEGREGATION AND CONDENSATION PROTEIN B"/>
    <property type="match status" value="1"/>
</dbReference>
<accession>A0A366I2M0</accession>
<dbReference type="GO" id="GO:0005737">
    <property type="term" value="C:cytoplasm"/>
    <property type="evidence" value="ECO:0007669"/>
    <property type="project" value="UniProtKB-SubCell"/>
</dbReference>
<evidence type="ECO:0000256" key="5">
    <source>
        <dbReference type="HAMAP-Rule" id="MF_01804"/>
    </source>
</evidence>
<keyword evidence="7" id="KW-1185">Reference proteome</keyword>
<dbReference type="Gene3D" id="1.10.10.10">
    <property type="entry name" value="Winged helix-like DNA-binding domain superfamily/Winged helix DNA-binding domain"/>
    <property type="match status" value="2"/>
</dbReference>
<dbReference type="NCBIfam" id="TIGR00281">
    <property type="entry name" value="SMC-Scp complex subunit ScpB"/>
    <property type="match status" value="1"/>
</dbReference>
<comment type="caution">
    <text evidence="6">The sequence shown here is derived from an EMBL/GenBank/DDBJ whole genome shotgun (WGS) entry which is preliminary data.</text>
</comment>
<dbReference type="PANTHER" id="PTHR34298">
    <property type="entry name" value="SEGREGATION AND CONDENSATION PROTEIN B"/>
    <property type="match status" value="1"/>
</dbReference>
<dbReference type="InterPro" id="IPR005234">
    <property type="entry name" value="ScpB_csome_segregation"/>
</dbReference>
<dbReference type="EMBL" id="QNRX01000013">
    <property type="protein sequence ID" value="RBP61829.1"/>
    <property type="molecule type" value="Genomic_DNA"/>
</dbReference>
<keyword evidence="3 5" id="KW-0159">Chromosome partition</keyword>
<keyword evidence="2 5" id="KW-0132">Cell division</keyword>
<dbReference type="GO" id="GO:0051301">
    <property type="term" value="P:cell division"/>
    <property type="evidence" value="ECO:0007669"/>
    <property type="project" value="UniProtKB-KW"/>
</dbReference>
<dbReference type="Proteomes" id="UP000253490">
    <property type="component" value="Unassembled WGS sequence"/>
</dbReference>
<comment type="subunit">
    <text evidence="5">Homodimer. Homodimerization may be required to stabilize the binding of ScpA to the Smc head domains. Component of a cohesin-like complex composed of ScpA, ScpB and the Smc homodimer, in which ScpA and ScpB bind to the head domain of Smc. The presence of the three proteins is required for the association of the complex with DNA.</text>
</comment>
<evidence type="ECO:0000256" key="1">
    <source>
        <dbReference type="ARBA" id="ARBA00022490"/>
    </source>
</evidence>
<proteinExistence type="inferred from homology"/>
<dbReference type="GO" id="GO:0051304">
    <property type="term" value="P:chromosome separation"/>
    <property type="evidence" value="ECO:0007669"/>
    <property type="project" value="InterPro"/>
</dbReference>
<dbReference type="PIRSF" id="PIRSF019345">
    <property type="entry name" value="ScpB"/>
    <property type="match status" value="1"/>
</dbReference>
<protein>
    <recommendedName>
        <fullName evidence="5">Segregation and condensation protein B</fullName>
    </recommendedName>
</protein>
<evidence type="ECO:0000313" key="6">
    <source>
        <dbReference type="EMBL" id="RBP61829.1"/>
    </source>
</evidence>
<comment type="function">
    <text evidence="5">Participates in chromosomal partition during cell division. May act via the formation of a condensin-like complex containing Smc and ScpA that pull DNA away from mid-cell into both cell halves.</text>
</comment>
<dbReference type="InterPro" id="IPR036388">
    <property type="entry name" value="WH-like_DNA-bd_sf"/>
</dbReference>
<dbReference type="SUPFAM" id="SSF46785">
    <property type="entry name" value="Winged helix' DNA-binding domain"/>
    <property type="match status" value="2"/>
</dbReference>
<dbReference type="GO" id="GO:0006260">
    <property type="term" value="P:DNA replication"/>
    <property type="evidence" value="ECO:0007669"/>
    <property type="project" value="UniProtKB-UniRule"/>
</dbReference>
<keyword evidence="4 5" id="KW-0131">Cell cycle</keyword>
<evidence type="ECO:0000256" key="2">
    <source>
        <dbReference type="ARBA" id="ARBA00022618"/>
    </source>
</evidence>
<dbReference type="RefSeq" id="WP_113921105.1">
    <property type="nucleotide sequence ID" value="NZ_CALNCS010000087.1"/>
</dbReference>
<dbReference type="AlphaFoldDB" id="A0A366I2M0"/>
<keyword evidence="1 5" id="KW-0963">Cytoplasm</keyword>
<name>A0A366I2M0_9FIRM</name>
<dbReference type="HAMAP" id="MF_01804">
    <property type="entry name" value="ScpB"/>
    <property type="match status" value="1"/>
</dbReference>
<evidence type="ECO:0000256" key="3">
    <source>
        <dbReference type="ARBA" id="ARBA00022829"/>
    </source>
</evidence>
<reference evidence="6 7" key="1">
    <citation type="submission" date="2018-06" db="EMBL/GenBank/DDBJ databases">
        <title>Genomic Encyclopedia of Type Strains, Phase IV (KMG-IV): sequencing the most valuable type-strain genomes for metagenomic binning, comparative biology and taxonomic classification.</title>
        <authorList>
            <person name="Goeker M."/>
        </authorList>
    </citation>
    <scope>NUCLEOTIDE SEQUENCE [LARGE SCALE GENOMIC DNA]</scope>
    <source>
        <strain evidence="6 7">DSM 22112</strain>
    </source>
</reference>
<dbReference type="Pfam" id="PF04079">
    <property type="entry name" value="SMC_ScpB"/>
    <property type="match status" value="1"/>
</dbReference>
<sequence length="178" mass="19895">MKDELLGPLEAILFAVGEPISINEIANSLNINTTDTKDLLEELQEKYTNSNRGIQLIQIQSKYQLGTKTEFHHYIDDLLVERNKAGLSQAALETLSIVAYKQPVTRIEIEQIRGVKSSSALQTLVDRNLIKEAGRLEAPGKPILYGITPDFLKYAGITTIEELPSFEEFVQSTEESSK</sequence>
<evidence type="ECO:0000313" key="7">
    <source>
        <dbReference type="Proteomes" id="UP000253490"/>
    </source>
</evidence>